<comment type="caution">
    <text evidence="1">The sequence shown here is derived from an EMBL/GenBank/DDBJ whole genome shotgun (WGS) entry which is preliminary data.</text>
</comment>
<gene>
    <name evidence="1" type="ORF">GALL_233740</name>
</gene>
<accession>A0A1J5RGS7</accession>
<dbReference type="InterPro" id="IPR007410">
    <property type="entry name" value="LpqE-like"/>
</dbReference>
<dbReference type="PANTHER" id="PTHR36302">
    <property type="entry name" value="BLR7088 PROTEIN"/>
    <property type="match status" value="1"/>
</dbReference>
<proteinExistence type="predicted"/>
<dbReference type="PROSITE" id="PS51318">
    <property type="entry name" value="TAT"/>
    <property type="match status" value="1"/>
</dbReference>
<reference evidence="1" key="1">
    <citation type="submission" date="2016-10" db="EMBL/GenBank/DDBJ databases">
        <title>Sequence of Gallionella enrichment culture.</title>
        <authorList>
            <person name="Poehlein A."/>
            <person name="Muehling M."/>
            <person name="Daniel R."/>
        </authorList>
    </citation>
    <scope>NUCLEOTIDE SEQUENCE</scope>
</reference>
<dbReference type="InterPro" id="IPR036182">
    <property type="entry name" value="PCuAC_sf"/>
</dbReference>
<evidence type="ECO:0000313" key="1">
    <source>
        <dbReference type="EMBL" id="OIQ94618.1"/>
    </source>
</evidence>
<dbReference type="InterPro" id="IPR006311">
    <property type="entry name" value="TAT_signal"/>
</dbReference>
<sequence length="183" mass="19270">MSRSGRNKPVCHSQRRSLLVACALGLLGGALGAPAIAADSAPTVQVTDAWIRWLPAGLPAVGYATLANSGDKAMVLTSASSPDYGNTTLHLTIDKGGVSKMVHPDKITIPPHETVRFAPGGYHIMLMQPKKDVKPGDRVPIALGFADGRTIRVEFEVLKADAVGPSGMKGMSMHDTAGMQHQH</sequence>
<dbReference type="PANTHER" id="PTHR36302:SF1">
    <property type="entry name" value="COPPER CHAPERONE PCU(A)C"/>
    <property type="match status" value="1"/>
</dbReference>
<evidence type="ECO:0008006" key="2">
    <source>
        <dbReference type="Google" id="ProtNLM"/>
    </source>
</evidence>
<dbReference type="SUPFAM" id="SSF110087">
    <property type="entry name" value="DR1885-like metal-binding protein"/>
    <property type="match status" value="1"/>
</dbReference>
<protein>
    <recommendedName>
        <fullName evidence="2">Copper chaperone PCu(A)C</fullName>
    </recommendedName>
</protein>
<organism evidence="1">
    <name type="scientific">mine drainage metagenome</name>
    <dbReference type="NCBI Taxonomy" id="410659"/>
    <lineage>
        <taxon>unclassified sequences</taxon>
        <taxon>metagenomes</taxon>
        <taxon>ecological metagenomes</taxon>
    </lineage>
</organism>
<name>A0A1J5RGS7_9ZZZZ</name>
<dbReference type="InterPro" id="IPR058248">
    <property type="entry name" value="Lxx211020-like"/>
</dbReference>
<dbReference type="AlphaFoldDB" id="A0A1J5RGS7"/>
<dbReference type="Pfam" id="PF04314">
    <property type="entry name" value="PCuAC"/>
    <property type="match status" value="1"/>
</dbReference>
<dbReference type="Gene3D" id="2.60.40.1890">
    <property type="entry name" value="PCu(A)C copper chaperone"/>
    <property type="match status" value="1"/>
</dbReference>
<dbReference type="EMBL" id="MLJW01000182">
    <property type="protein sequence ID" value="OIQ94618.1"/>
    <property type="molecule type" value="Genomic_DNA"/>
</dbReference>